<evidence type="ECO:0000256" key="3">
    <source>
        <dbReference type="ARBA" id="ARBA00012953"/>
    </source>
</evidence>
<dbReference type="HAMAP" id="MF_00490">
    <property type="entry name" value="ComB"/>
    <property type="match status" value="1"/>
</dbReference>
<dbReference type="GO" id="GO:0050532">
    <property type="term" value="F:2-phosphosulfolactate phosphatase activity"/>
    <property type="evidence" value="ECO:0007669"/>
    <property type="project" value="UniProtKB-UniRule"/>
</dbReference>
<gene>
    <name evidence="8 9" type="primary">comB</name>
    <name evidence="9" type="ORF">J40TS1_09100</name>
</gene>
<dbReference type="SUPFAM" id="SSF142823">
    <property type="entry name" value="ComB-like"/>
    <property type="match status" value="1"/>
</dbReference>
<dbReference type="Gene3D" id="3.90.1560.10">
    <property type="entry name" value="ComB-like"/>
    <property type="match status" value="1"/>
</dbReference>
<dbReference type="AlphaFoldDB" id="A0A919YJX8"/>
<keyword evidence="5 8" id="KW-0378">Hydrolase</keyword>
<comment type="similarity">
    <text evidence="2 8">Belongs to the ComB family.</text>
</comment>
<dbReference type="Proteomes" id="UP000683139">
    <property type="component" value="Unassembled WGS sequence"/>
</dbReference>
<evidence type="ECO:0000313" key="10">
    <source>
        <dbReference type="Proteomes" id="UP000683139"/>
    </source>
</evidence>
<evidence type="ECO:0000256" key="6">
    <source>
        <dbReference type="ARBA" id="ARBA00022842"/>
    </source>
</evidence>
<dbReference type="InterPro" id="IPR005238">
    <property type="entry name" value="ComB-like"/>
</dbReference>
<evidence type="ECO:0000313" key="9">
    <source>
        <dbReference type="EMBL" id="GIP15268.1"/>
    </source>
</evidence>
<dbReference type="PANTHER" id="PTHR37311:SF1">
    <property type="entry name" value="2-PHOSPHOSULFOLACTATE PHOSPHATASE-RELATED"/>
    <property type="match status" value="1"/>
</dbReference>
<dbReference type="EMBL" id="BOSE01000001">
    <property type="protein sequence ID" value="GIP15268.1"/>
    <property type="molecule type" value="Genomic_DNA"/>
</dbReference>
<dbReference type="Pfam" id="PF04029">
    <property type="entry name" value="2-ph_phosp"/>
    <property type="match status" value="1"/>
</dbReference>
<evidence type="ECO:0000256" key="7">
    <source>
        <dbReference type="ARBA" id="ARBA00033711"/>
    </source>
</evidence>
<sequence>MKVQVISNASDTHHAQFIGKVAIVIDVIRTSTTIISALEAGASSIVPVETIMEANTIKQEHDLLGGERFCKRISGFHLGNSPFEYRSDIVKGRRIILTTTNGTSAILRSTRAAELYVAGLVNAAACIDLARQSGKDIVILCAGSHDQFAIEDGFCAGYMIARLKEKLPAEQLKLDDLGYAMLALYKHNKSSMKELALKCLSGKRLAELGMQEDLAVCMEIDTLPVVPRYSKGELVIAHRTLTENN</sequence>
<name>A0A919YJX8_9BACL</name>
<evidence type="ECO:0000256" key="5">
    <source>
        <dbReference type="ARBA" id="ARBA00022801"/>
    </source>
</evidence>
<dbReference type="GO" id="GO:0050545">
    <property type="term" value="F:sulfopyruvate decarboxylase activity"/>
    <property type="evidence" value="ECO:0007669"/>
    <property type="project" value="TreeGrafter"/>
</dbReference>
<keyword evidence="6 8" id="KW-0460">Magnesium</keyword>
<comment type="caution">
    <text evidence="9">The sequence shown here is derived from an EMBL/GenBank/DDBJ whole genome shotgun (WGS) entry which is preliminary data.</text>
</comment>
<evidence type="ECO:0000256" key="4">
    <source>
        <dbReference type="ARBA" id="ARBA00021948"/>
    </source>
</evidence>
<comment type="catalytic activity">
    <reaction evidence="7 8">
        <text>(2R)-O-phospho-3-sulfolactate + H2O = (2R)-3-sulfolactate + phosphate</text>
        <dbReference type="Rhea" id="RHEA:23416"/>
        <dbReference type="ChEBI" id="CHEBI:15377"/>
        <dbReference type="ChEBI" id="CHEBI:15597"/>
        <dbReference type="ChEBI" id="CHEBI:43474"/>
        <dbReference type="ChEBI" id="CHEBI:58738"/>
        <dbReference type="EC" id="3.1.3.71"/>
    </reaction>
</comment>
<dbReference type="EC" id="3.1.3.71" evidence="3 8"/>
<keyword evidence="10" id="KW-1185">Reference proteome</keyword>
<dbReference type="PANTHER" id="PTHR37311">
    <property type="entry name" value="2-PHOSPHOSULFOLACTATE PHOSPHATASE-RELATED"/>
    <property type="match status" value="1"/>
</dbReference>
<evidence type="ECO:0000256" key="8">
    <source>
        <dbReference type="HAMAP-Rule" id="MF_00490"/>
    </source>
</evidence>
<evidence type="ECO:0000256" key="2">
    <source>
        <dbReference type="ARBA" id="ARBA00009997"/>
    </source>
</evidence>
<dbReference type="InterPro" id="IPR036702">
    <property type="entry name" value="ComB-like_sf"/>
</dbReference>
<proteinExistence type="inferred from homology"/>
<evidence type="ECO:0000256" key="1">
    <source>
        <dbReference type="ARBA" id="ARBA00001946"/>
    </source>
</evidence>
<accession>A0A919YJX8</accession>
<dbReference type="RefSeq" id="WP_213513492.1">
    <property type="nucleotide sequence ID" value="NZ_BOSE01000001.1"/>
</dbReference>
<dbReference type="FunFam" id="3.90.1560.10:FF:000001">
    <property type="entry name" value="Probable 2-phosphosulfolactate phosphatase"/>
    <property type="match status" value="1"/>
</dbReference>
<protein>
    <recommendedName>
        <fullName evidence="4 8">Probable 2-phosphosulfolactate phosphatase</fullName>
        <ecNumber evidence="3 8">3.1.3.71</ecNumber>
    </recommendedName>
</protein>
<dbReference type="GO" id="GO:0000287">
    <property type="term" value="F:magnesium ion binding"/>
    <property type="evidence" value="ECO:0007669"/>
    <property type="project" value="UniProtKB-UniRule"/>
</dbReference>
<comment type="cofactor">
    <cofactor evidence="1 8">
        <name>Mg(2+)</name>
        <dbReference type="ChEBI" id="CHEBI:18420"/>
    </cofactor>
</comment>
<reference evidence="9" key="1">
    <citation type="submission" date="2021-03" db="EMBL/GenBank/DDBJ databases">
        <title>Antimicrobial resistance genes in bacteria isolated from Japanese honey, and their potential for conferring macrolide and lincosamide resistance in the American foulbrood pathogen Paenibacillus larvae.</title>
        <authorList>
            <person name="Okamoto M."/>
            <person name="Kumagai M."/>
            <person name="Kanamori H."/>
            <person name="Takamatsu D."/>
        </authorList>
    </citation>
    <scope>NUCLEOTIDE SEQUENCE</scope>
    <source>
        <strain evidence="9">J40TS1</strain>
    </source>
</reference>
<organism evidence="9 10">
    <name type="scientific">Paenibacillus montaniterrae</name>
    <dbReference type="NCBI Taxonomy" id="429341"/>
    <lineage>
        <taxon>Bacteria</taxon>
        <taxon>Bacillati</taxon>
        <taxon>Bacillota</taxon>
        <taxon>Bacilli</taxon>
        <taxon>Bacillales</taxon>
        <taxon>Paenibacillaceae</taxon>
        <taxon>Paenibacillus</taxon>
    </lineage>
</organism>